<accession>B0DKW3</accession>
<dbReference type="InterPro" id="IPR029058">
    <property type="entry name" value="AB_hydrolase_fold"/>
</dbReference>
<sequence length="256" mass="28743">MSTSTESPVLAGPPGDCCTRGVKHFGNPIGKIITIADVPTYLSEPPAIVHSEGPKKVVLFFADIFGPLYVNARLLQDYYASHGYYVLGVDYFFGDAIYLHDEEPNFDKPAWLTKQREKAKEITPKWIEAVREIYGDAKYNAVGYCFGGPFVLELATTDKVVASAFAHPAFLNEDHFKEIKKPLLLSCAETDHTFPTESRRRAEDILAEVKATYHVQVFSGVLHGFGTRGDPEVENSRWAKEESARSIIEWFNRFSK</sequence>
<dbReference type="PANTHER" id="PTHR17630:SF44">
    <property type="entry name" value="PROTEIN AIM2"/>
    <property type="match status" value="1"/>
</dbReference>
<proteinExistence type="predicted"/>
<dbReference type="GeneID" id="6080275"/>
<dbReference type="AlphaFoldDB" id="B0DKW3"/>
<dbReference type="STRING" id="486041.B0DKW3"/>
<organism evidence="3">
    <name type="scientific">Laccaria bicolor (strain S238N-H82 / ATCC MYA-4686)</name>
    <name type="common">Bicoloured deceiver</name>
    <name type="synonym">Laccaria laccata var. bicolor</name>
    <dbReference type="NCBI Taxonomy" id="486041"/>
    <lineage>
        <taxon>Eukaryota</taxon>
        <taxon>Fungi</taxon>
        <taxon>Dikarya</taxon>
        <taxon>Basidiomycota</taxon>
        <taxon>Agaricomycotina</taxon>
        <taxon>Agaricomycetes</taxon>
        <taxon>Agaricomycetidae</taxon>
        <taxon>Agaricales</taxon>
        <taxon>Agaricineae</taxon>
        <taxon>Hydnangiaceae</taxon>
        <taxon>Laccaria</taxon>
    </lineage>
</organism>
<dbReference type="Gene3D" id="3.40.50.1820">
    <property type="entry name" value="alpha/beta hydrolase"/>
    <property type="match status" value="1"/>
</dbReference>
<name>B0DKW3_LACBS</name>
<reference evidence="2 3" key="1">
    <citation type="journal article" date="2008" name="Nature">
        <title>The genome of Laccaria bicolor provides insights into mycorrhizal symbiosis.</title>
        <authorList>
            <person name="Martin F."/>
            <person name="Aerts A."/>
            <person name="Ahren D."/>
            <person name="Brun A."/>
            <person name="Danchin E.G.J."/>
            <person name="Duchaussoy F."/>
            <person name="Gibon J."/>
            <person name="Kohler A."/>
            <person name="Lindquist E."/>
            <person name="Pereda V."/>
            <person name="Salamov A."/>
            <person name="Shapiro H.J."/>
            <person name="Wuyts J."/>
            <person name="Blaudez D."/>
            <person name="Buee M."/>
            <person name="Brokstein P."/>
            <person name="Canbaeck B."/>
            <person name="Cohen D."/>
            <person name="Courty P.E."/>
            <person name="Coutinho P.M."/>
            <person name="Delaruelle C."/>
            <person name="Detter J.C."/>
            <person name="Deveau A."/>
            <person name="DiFazio S."/>
            <person name="Duplessis S."/>
            <person name="Fraissinet-Tachet L."/>
            <person name="Lucic E."/>
            <person name="Frey-Klett P."/>
            <person name="Fourrey C."/>
            <person name="Feussner I."/>
            <person name="Gay G."/>
            <person name="Grimwood J."/>
            <person name="Hoegger P.J."/>
            <person name="Jain P."/>
            <person name="Kilaru S."/>
            <person name="Labbe J."/>
            <person name="Lin Y.C."/>
            <person name="Legue V."/>
            <person name="Le Tacon F."/>
            <person name="Marmeisse R."/>
            <person name="Melayah D."/>
            <person name="Montanini B."/>
            <person name="Muratet M."/>
            <person name="Nehls U."/>
            <person name="Niculita-Hirzel H."/>
            <person name="Oudot-Le Secq M.P."/>
            <person name="Peter M."/>
            <person name="Quesneville H."/>
            <person name="Rajashekar B."/>
            <person name="Reich M."/>
            <person name="Rouhier N."/>
            <person name="Schmutz J."/>
            <person name="Yin T."/>
            <person name="Chalot M."/>
            <person name="Henrissat B."/>
            <person name="Kuees U."/>
            <person name="Lucas S."/>
            <person name="Van de Peer Y."/>
            <person name="Podila G.K."/>
            <person name="Polle A."/>
            <person name="Pukkila P.J."/>
            <person name="Richardson P.M."/>
            <person name="Rouze P."/>
            <person name="Sanders I.R."/>
            <person name="Stajich J.E."/>
            <person name="Tunlid A."/>
            <person name="Tuskan G."/>
            <person name="Grigoriev I.V."/>
        </authorList>
    </citation>
    <scope>NUCLEOTIDE SEQUENCE [LARGE SCALE GENOMIC DNA]</scope>
    <source>
        <strain evidence="3">S238N-H82 / ATCC MYA-4686</strain>
    </source>
</reference>
<evidence type="ECO:0000313" key="2">
    <source>
        <dbReference type="EMBL" id="EDR04718.1"/>
    </source>
</evidence>
<dbReference type="InterPro" id="IPR002925">
    <property type="entry name" value="Dienelactn_hydro"/>
</dbReference>
<dbReference type="Pfam" id="PF01738">
    <property type="entry name" value="DLH"/>
    <property type="match status" value="1"/>
</dbReference>
<dbReference type="HOGENOM" id="CLU_054590_2_1_1"/>
<evidence type="ECO:0000313" key="3">
    <source>
        <dbReference type="Proteomes" id="UP000001194"/>
    </source>
</evidence>
<dbReference type="SUPFAM" id="SSF53474">
    <property type="entry name" value="alpha/beta-Hydrolases"/>
    <property type="match status" value="1"/>
</dbReference>
<dbReference type="GO" id="GO:0016787">
    <property type="term" value="F:hydrolase activity"/>
    <property type="evidence" value="ECO:0007669"/>
    <property type="project" value="InterPro"/>
</dbReference>
<dbReference type="RefSeq" id="XP_001884542.1">
    <property type="nucleotide sequence ID" value="XM_001884507.1"/>
</dbReference>
<gene>
    <name evidence="2" type="ORF">LACBIDRAFT_295007</name>
</gene>
<dbReference type="KEGG" id="lbc:LACBIDRAFT_295007"/>
<keyword evidence="3" id="KW-1185">Reference proteome</keyword>
<dbReference type="InParanoid" id="B0DKW3"/>
<evidence type="ECO:0000259" key="1">
    <source>
        <dbReference type="Pfam" id="PF01738"/>
    </source>
</evidence>
<protein>
    <submittedName>
        <fullName evidence="2">Predicted protein</fullName>
    </submittedName>
</protein>
<dbReference type="PANTHER" id="PTHR17630">
    <property type="entry name" value="DIENELACTONE HYDROLASE"/>
    <property type="match status" value="1"/>
</dbReference>
<dbReference type="Proteomes" id="UP000001194">
    <property type="component" value="Unassembled WGS sequence"/>
</dbReference>
<feature type="domain" description="Dienelactone hydrolase" evidence="1">
    <location>
        <begin position="51"/>
        <end position="254"/>
    </location>
</feature>
<dbReference type="FunCoup" id="B0DKW3">
    <property type="interactions" value="24"/>
</dbReference>
<dbReference type="OrthoDB" id="1393670at2759"/>
<dbReference type="EMBL" id="DS547116">
    <property type="protein sequence ID" value="EDR04718.1"/>
    <property type="molecule type" value="Genomic_DNA"/>
</dbReference>